<evidence type="ECO:0000256" key="4">
    <source>
        <dbReference type="ARBA" id="ARBA00022614"/>
    </source>
</evidence>
<evidence type="ECO:0000256" key="9">
    <source>
        <dbReference type="ARBA" id="ARBA00023170"/>
    </source>
</evidence>
<dbReference type="GO" id="GO:0005886">
    <property type="term" value="C:plasma membrane"/>
    <property type="evidence" value="ECO:0007669"/>
    <property type="project" value="UniProtKB-SubCell"/>
</dbReference>
<evidence type="ECO:0008006" key="12">
    <source>
        <dbReference type="Google" id="ProtNLM"/>
    </source>
</evidence>
<keyword evidence="8" id="KW-0472">Membrane</keyword>
<dbReference type="PANTHER" id="PTHR27004:SF336">
    <property type="entry name" value="LEUCINE-RICH REPEAT-CONTAINING N-TERMINAL PLANT-TYPE DOMAIN-CONTAINING PROTEIN"/>
    <property type="match status" value="1"/>
</dbReference>
<evidence type="ECO:0000256" key="8">
    <source>
        <dbReference type="ARBA" id="ARBA00023136"/>
    </source>
</evidence>
<dbReference type="InterPro" id="IPR032675">
    <property type="entry name" value="LRR_dom_sf"/>
</dbReference>
<name>A0A3P6D0X1_BRAOL</name>
<dbReference type="AlphaFoldDB" id="A0A3P6D0X1"/>
<evidence type="ECO:0000256" key="3">
    <source>
        <dbReference type="ARBA" id="ARBA00022475"/>
    </source>
</evidence>
<dbReference type="Gene3D" id="3.80.10.10">
    <property type="entry name" value="Ribonuclease Inhibitor"/>
    <property type="match status" value="1"/>
</dbReference>
<keyword evidence="3" id="KW-1003">Cell membrane</keyword>
<keyword evidence="10" id="KW-0325">Glycoprotein</keyword>
<evidence type="ECO:0000313" key="11">
    <source>
        <dbReference type="EMBL" id="VDD13229.1"/>
    </source>
</evidence>
<evidence type="ECO:0000256" key="6">
    <source>
        <dbReference type="ARBA" id="ARBA00022737"/>
    </source>
</evidence>
<comment type="subcellular location">
    <subcellularLocation>
        <location evidence="1">Cell membrane</location>
        <topology evidence="1">Single-pass type I membrane protein</topology>
    </subcellularLocation>
</comment>
<keyword evidence="6" id="KW-0677">Repeat</keyword>
<keyword evidence="9" id="KW-0675">Receptor</keyword>
<dbReference type="Pfam" id="PF00560">
    <property type="entry name" value="LRR_1"/>
    <property type="match status" value="2"/>
</dbReference>
<keyword evidence="4" id="KW-0433">Leucine-rich repeat</keyword>
<evidence type="ECO:0000256" key="10">
    <source>
        <dbReference type="ARBA" id="ARBA00023180"/>
    </source>
</evidence>
<dbReference type="SUPFAM" id="SSF52058">
    <property type="entry name" value="L domain-like"/>
    <property type="match status" value="1"/>
</dbReference>
<sequence length="176" mass="19790">MGSSLRTLDVGHNQLTGKLPRSLLNCSSLEFLVVDHNQIKDKFPFWLKALPNLQVLILSSNKFYGSISPPGQGPLGFPVLRIFEISDDKFTGSLPPRYFVSWKASSLTMNEDGGLYMVHSGSMYEEASFYNIIDIIDLRYKGLLMEHQLALTLYATIDFSENRIEGQISESIGLKH</sequence>
<evidence type="ECO:0000256" key="1">
    <source>
        <dbReference type="ARBA" id="ARBA00004251"/>
    </source>
</evidence>
<keyword evidence="7" id="KW-1133">Transmembrane helix</keyword>
<reference evidence="11" key="1">
    <citation type="submission" date="2018-11" db="EMBL/GenBank/DDBJ databases">
        <authorList>
            <consortium name="Genoscope - CEA"/>
            <person name="William W."/>
        </authorList>
    </citation>
    <scope>NUCLEOTIDE SEQUENCE</scope>
</reference>
<gene>
    <name evidence="11" type="ORF">BOLC4T27047H</name>
</gene>
<protein>
    <recommendedName>
        <fullName evidence="12">Receptor-like protein 12</fullName>
    </recommendedName>
</protein>
<organism evidence="11">
    <name type="scientific">Brassica oleracea</name>
    <name type="common">Wild cabbage</name>
    <dbReference type="NCBI Taxonomy" id="3712"/>
    <lineage>
        <taxon>Eukaryota</taxon>
        <taxon>Viridiplantae</taxon>
        <taxon>Streptophyta</taxon>
        <taxon>Embryophyta</taxon>
        <taxon>Tracheophyta</taxon>
        <taxon>Spermatophyta</taxon>
        <taxon>Magnoliopsida</taxon>
        <taxon>eudicotyledons</taxon>
        <taxon>Gunneridae</taxon>
        <taxon>Pentapetalae</taxon>
        <taxon>rosids</taxon>
        <taxon>malvids</taxon>
        <taxon>Brassicales</taxon>
        <taxon>Brassicaceae</taxon>
        <taxon>Brassiceae</taxon>
        <taxon>Brassica</taxon>
    </lineage>
</organism>
<dbReference type="InterPro" id="IPR001611">
    <property type="entry name" value="Leu-rich_rpt"/>
</dbReference>
<evidence type="ECO:0000256" key="7">
    <source>
        <dbReference type="ARBA" id="ARBA00022989"/>
    </source>
</evidence>
<proteinExistence type="inferred from homology"/>
<evidence type="ECO:0000256" key="2">
    <source>
        <dbReference type="ARBA" id="ARBA00009592"/>
    </source>
</evidence>
<dbReference type="EMBL" id="LR031873">
    <property type="protein sequence ID" value="VDD13229.1"/>
    <property type="molecule type" value="Genomic_DNA"/>
</dbReference>
<keyword evidence="5" id="KW-0812">Transmembrane</keyword>
<accession>A0A3P6D0X1</accession>
<dbReference type="PANTHER" id="PTHR27004">
    <property type="entry name" value="RECEPTOR-LIKE PROTEIN 12 ISOFORM X1"/>
    <property type="match status" value="1"/>
</dbReference>
<comment type="similarity">
    <text evidence="2">Belongs to the RLP family.</text>
</comment>
<evidence type="ECO:0000256" key="5">
    <source>
        <dbReference type="ARBA" id="ARBA00022692"/>
    </source>
</evidence>